<accession>A0ABQ7GM52</accession>
<evidence type="ECO:0008006" key="4">
    <source>
        <dbReference type="Google" id="ProtNLM"/>
    </source>
</evidence>
<dbReference type="EMBL" id="MU069693">
    <property type="protein sequence ID" value="KAF5835682.1"/>
    <property type="molecule type" value="Genomic_DNA"/>
</dbReference>
<proteinExistence type="predicted"/>
<reference evidence="2" key="1">
    <citation type="submission" date="2017-08" db="EMBL/GenBank/DDBJ databases">
        <authorList>
            <person name="Polle J.E."/>
            <person name="Barry K."/>
            <person name="Cushman J."/>
            <person name="Schmutz J."/>
            <person name="Tran D."/>
            <person name="Hathwaick L.T."/>
            <person name="Yim W.C."/>
            <person name="Jenkins J."/>
            <person name="Mckie-Krisberg Z.M."/>
            <person name="Prochnik S."/>
            <person name="Lindquist E."/>
            <person name="Dockter R.B."/>
            <person name="Adam C."/>
            <person name="Molina H."/>
            <person name="Bunkerborg J."/>
            <person name="Jin E."/>
            <person name="Buchheim M."/>
            <person name="Magnuson J."/>
        </authorList>
    </citation>
    <scope>NUCLEOTIDE SEQUENCE</scope>
    <source>
        <strain evidence="2">CCAP 19/18</strain>
    </source>
</reference>
<keyword evidence="1" id="KW-1133">Transmembrane helix</keyword>
<gene>
    <name evidence="2" type="ORF">DUNSADRAFT_7010</name>
</gene>
<feature type="transmembrane region" description="Helical" evidence="1">
    <location>
        <begin position="139"/>
        <end position="160"/>
    </location>
</feature>
<evidence type="ECO:0000313" key="2">
    <source>
        <dbReference type="EMBL" id="KAF5835682.1"/>
    </source>
</evidence>
<dbReference type="Proteomes" id="UP000815325">
    <property type="component" value="Unassembled WGS sequence"/>
</dbReference>
<evidence type="ECO:0000256" key="1">
    <source>
        <dbReference type="SAM" id="Phobius"/>
    </source>
</evidence>
<protein>
    <recommendedName>
        <fullName evidence="4">Encoded protein</fullName>
    </recommendedName>
</protein>
<keyword evidence="3" id="KW-1185">Reference proteome</keyword>
<name>A0ABQ7GM52_DUNSA</name>
<comment type="caution">
    <text evidence="2">The sequence shown here is derived from an EMBL/GenBank/DDBJ whole genome shotgun (WGS) entry which is preliminary data.</text>
</comment>
<evidence type="ECO:0000313" key="3">
    <source>
        <dbReference type="Proteomes" id="UP000815325"/>
    </source>
</evidence>
<organism evidence="2 3">
    <name type="scientific">Dunaliella salina</name>
    <name type="common">Green alga</name>
    <name type="synonym">Protococcus salinus</name>
    <dbReference type="NCBI Taxonomy" id="3046"/>
    <lineage>
        <taxon>Eukaryota</taxon>
        <taxon>Viridiplantae</taxon>
        <taxon>Chlorophyta</taxon>
        <taxon>core chlorophytes</taxon>
        <taxon>Chlorophyceae</taxon>
        <taxon>CS clade</taxon>
        <taxon>Chlamydomonadales</taxon>
        <taxon>Dunaliellaceae</taxon>
        <taxon>Dunaliella</taxon>
    </lineage>
</organism>
<keyword evidence="1" id="KW-0472">Membrane</keyword>
<sequence>MWEADSARKVLGPKQKGVPAKLSYAGAAICLRHWVLEKRTLKCELCGSDYSQPYFDSLREELEKLPPRGQQGGADGTGGAAQGPRDYAFGVPMGTFDPNLGYITYDQLPPGATRPDPTFWPQRLPAPRYALEGPTAGRITVGVVLCASVCAFIIIVAVAAGTGGGAGGN</sequence>
<keyword evidence="1" id="KW-0812">Transmembrane</keyword>